<dbReference type="PANTHER" id="PTHR12358">
    <property type="entry name" value="SPHINGOSINE KINASE"/>
    <property type="match status" value="1"/>
</dbReference>
<comment type="cofactor">
    <cofactor evidence="1">
        <name>Mg(2+)</name>
        <dbReference type="ChEBI" id="CHEBI:18420"/>
    </cofactor>
</comment>
<evidence type="ECO:0000256" key="3">
    <source>
        <dbReference type="ARBA" id="ARBA00022679"/>
    </source>
</evidence>
<dbReference type="PANTHER" id="PTHR12358:SF54">
    <property type="entry name" value="SPHINGOSINE KINASE RELATED PROTEIN"/>
    <property type="match status" value="1"/>
</dbReference>
<evidence type="ECO:0000256" key="4">
    <source>
        <dbReference type="ARBA" id="ARBA00022741"/>
    </source>
</evidence>
<evidence type="ECO:0000313" key="12">
    <source>
        <dbReference type="Proteomes" id="UP000292235"/>
    </source>
</evidence>
<accession>A0A4V0ZJM7</accession>
<evidence type="ECO:0000256" key="1">
    <source>
        <dbReference type="ARBA" id="ARBA00001946"/>
    </source>
</evidence>
<dbReference type="Pfam" id="PF00781">
    <property type="entry name" value="DAGK_cat"/>
    <property type="match status" value="1"/>
</dbReference>
<keyword evidence="7" id="KW-0594">Phospholipid biosynthesis</keyword>
<evidence type="ECO:0000256" key="2">
    <source>
        <dbReference type="ARBA" id="ARBA00005983"/>
    </source>
</evidence>
<dbReference type="RefSeq" id="WP_242677332.1">
    <property type="nucleotide sequence ID" value="NZ_CP036455.1"/>
</dbReference>
<organism evidence="11 12">
    <name type="scientific">Streptomonospora litoralis</name>
    <dbReference type="NCBI Taxonomy" id="2498135"/>
    <lineage>
        <taxon>Bacteria</taxon>
        <taxon>Bacillati</taxon>
        <taxon>Actinomycetota</taxon>
        <taxon>Actinomycetes</taxon>
        <taxon>Streptosporangiales</taxon>
        <taxon>Nocardiopsidaceae</taxon>
        <taxon>Streptomonospora</taxon>
    </lineage>
</organism>
<keyword evidence="7" id="KW-0443">Lipid metabolism</keyword>
<dbReference type="InterPro" id="IPR050187">
    <property type="entry name" value="Lipid_Phosphate_FormReg"/>
</dbReference>
<reference evidence="11 12" key="1">
    <citation type="submission" date="2019-02" db="EMBL/GenBank/DDBJ databases">
        <authorList>
            <person name="Khodamoradi S."/>
            <person name="Hahnke R.L."/>
            <person name="Kaempfer P."/>
            <person name="Schumann P."/>
            <person name="Rohde M."/>
            <person name="Steinert M."/>
            <person name="Luzhetskyy A."/>
            <person name="Wink J."/>
            <person name="Ruckert C."/>
        </authorList>
    </citation>
    <scope>NUCLEOTIDE SEQUENCE [LARGE SCALE GENOMIC DNA]</scope>
    <source>
        <strain evidence="11 12">M2</strain>
    </source>
</reference>
<dbReference type="Proteomes" id="UP000292235">
    <property type="component" value="Chromosome"/>
</dbReference>
<dbReference type="AlphaFoldDB" id="A0A4V0ZJM7"/>
<dbReference type="EC" id="2.7.1.-" evidence="11"/>
<dbReference type="Pfam" id="PF19279">
    <property type="entry name" value="YegS_C"/>
    <property type="match status" value="1"/>
</dbReference>
<keyword evidence="4" id="KW-0547">Nucleotide-binding</keyword>
<gene>
    <name evidence="11" type="primary">bmrU</name>
    <name evidence="11" type="ORF">EKD16_11185</name>
</gene>
<keyword evidence="8" id="KW-1208">Phospholipid metabolism</keyword>
<dbReference type="EMBL" id="CP036455">
    <property type="protein sequence ID" value="QBI54022.1"/>
    <property type="molecule type" value="Genomic_DNA"/>
</dbReference>
<evidence type="ECO:0000256" key="5">
    <source>
        <dbReference type="ARBA" id="ARBA00022777"/>
    </source>
</evidence>
<feature type="region of interest" description="Disordered" evidence="9">
    <location>
        <begin position="1"/>
        <end position="25"/>
    </location>
</feature>
<dbReference type="KEGG" id="strr:EKD16_11185"/>
<keyword evidence="12" id="KW-1185">Reference proteome</keyword>
<keyword evidence="6" id="KW-0067">ATP-binding</keyword>
<proteinExistence type="inferred from homology"/>
<dbReference type="GO" id="GO:0016301">
    <property type="term" value="F:kinase activity"/>
    <property type="evidence" value="ECO:0007669"/>
    <property type="project" value="UniProtKB-KW"/>
</dbReference>
<comment type="similarity">
    <text evidence="2">Belongs to the diacylglycerol/lipid kinase family.</text>
</comment>
<keyword evidence="7" id="KW-0444">Lipid biosynthesis</keyword>
<dbReference type="InterPro" id="IPR017438">
    <property type="entry name" value="ATP-NAD_kinase_N"/>
</dbReference>
<dbReference type="InterPro" id="IPR045540">
    <property type="entry name" value="YegS/DAGK_C"/>
</dbReference>
<dbReference type="Gene3D" id="3.40.50.10330">
    <property type="entry name" value="Probable inorganic polyphosphate/atp-NAD kinase, domain 1"/>
    <property type="match status" value="1"/>
</dbReference>
<evidence type="ECO:0000259" key="10">
    <source>
        <dbReference type="PROSITE" id="PS50146"/>
    </source>
</evidence>
<dbReference type="InterPro" id="IPR001206">
    <property type="entry name" value="Diacylglycerol_kinase_cat_dom"/>
</dbReference>
<keyword evidence="5 11" id="KW-0418">Kinase</keyword>
<evidence type="ECO:0000313" key="11">
    <source>
        <dbReference type="EMBL" id="QBI54022.1"/>
    </source>
</evidence>
<dbReference type="SMART" id="SM00046">
    <property type="entry name" value="DAGKc"/>
    <property type="match status" value="1"/>
</dbReference>
<evidence type="ECO:0000256" key="6">
    <source>
        <dbReference type="ARBA" id="ARBA00022840"/>
    </source>
</evidence>
<dbReference type="GO" id="GO:0008654">
    <property type="term" value="P:phospholipid biosynthetic process"/>
    <property type="evidence" value="ECO:0007669"/>
    <property type="project" value="UniProtKB-KW"/>
</dbReference>
<feature type="domain" description="DAGKc" evidence="10">
    <location>
        <begin position="32"/>
        <end position="160"/>
    </location>
</feature>
<evidence type="ECO:0000256" key="9">
    <source>
        <dbReference type="SAM" id="MobiDB-lite"/>
    </source>
</evidence>
<dbReference type="GO" id="GO:0005524">
    <property type="term" value="F:ATP binding"/>
    <property type="evidence" value="ECO:0007669"/>
    <property type="project" value="UniProtKB-KW"/>
</dbReference>
<keyword evidence="3 11" id="KW-0808">Transferase</keyword>
<dbReference type="InterPro" id="IPR016064">
    <property type="entry name" value="NAD/diacylglycerol_kinase_sf"/>
</dbReference>
<dbReference type="PROSITE" id="PS50146">
    <property type="entry name" value="DAGK"/>
    <property type="match status" value="1"/>
</dbReference>
<evidence type="ECO:0000256" key="8">
    <source>
        <dbReference type="ARBA" id="ARBA00023264"/>
    </source>
</evidence>
<name>A0A4V0ZJM7_9ACTN</name>
<dbReference type="Gene3D" id="2.60.200.40">
    <property type="match status" value="1"/>
</dbReference>
<protein>
    <submittedName>
        <fullName evidence="11">Lipid kinase BmrU</fullName>
        <ecNumber evidence="11">2.7.1.-</ecNumber>
    </submittedName>
</protein>
<evidence type="ECO:0000256" key="7">
    <source>
        <dbReference type="ARBA" id="ARBA00023209"/>
    </source>
</evidence>
<dbReference type="SUPFAM" id="SSF111331">
    <property type="entry name" value="NAD kinase/diacylglycerol kinase-like"/>
    <property type="match status" value="1"/>
</dbReference>
<sequence>MQDRGLGPVPARSGRPVSQPERAPLPWARRNERSAIILILTNTEAGSAEASRLHEVAAELGPDAELAFCSSPDELEKTLDSAEGHETLIVAGGDGSLHAVANALYRRGELGERTVGLLPMGTGNDFARTLGMPLAPMEAAAALREAQPRPLDLIADNAGEITVNAVHLGVGADSTRAASHWKRLLGPVSFPVGGLIAGVAAQGYRLRVEADGEILIDTNHKVLGVGLANGRFVGGGAARLAPGAELDNGLIHLVVSRSRGFTKRAVHAVRLHRGTHPLEVDVYHREVHRVTVTGERCSASTDGELKDNVTGRTWHVLPAAWRFLVPVRPQDHTA</sequence>